<sequence length="795" mass="90839">MGTGAIAEKLHAAAGPTETVEYEAIQQQPQDIQIQLMPHQMNGVAFLRHLRSNQAHGILADEMGLGKTLQVLSFFQFTMNLEKGDTRPFLVICPLSVIDGWMAEIKTKTFMRAIQFHGDDNVRQSIGRQAKNGEVDILLATYETVVNDIHRLQRLVRWRGVVLDEGHRLKSNTNKLSIALKKLKTDQRIILTGTPIQNNLGELWSIFNWLYPKVFIQETLACFQDAFSLTEGKVDTLFLQQVKEFLRIIMLRRTKETAGFNLPPKKELNIYLPLTNVQRSLYLEVLTGASGDIQENEVLQTPPASPRGTSMSFSSCDDQGAFDSNSGRSISNVLMELRKICIHPLLVADVDPTEEQPEINVSTLINSSSKYIFLRKLLEEEVVKNKKIIIFSGFDYALNCCESLLAELHICYVRLDGRTSTALRKYNIHRFMYSEYKVFIMATRAGGEGITLTAAEVVVFLDMDFNPQVTAQAEGRAHRIGQTKCVTVYKICTRGTVEEQMVDRINKKVYLASRLLDSATNTSRSAMGSGNIETDSTFMRSLLRHNAKAISAREWSPDQLLTMEWESVLQFCTEIEDLTNTNDLLSPPESPVTPRREHFVKEENHWLSHSSKIQTGLFDGRHFKRPRATLKEDAIHIDVRREERRLNKERIIFDEEINYYVSKESTQCKAWEAVPTSTATSVSKTKASKLKHLKTCMICRKPKNLELCICCPQAYHERCVHPKGNERKTSFCIDCVDLDAIKPVEEHKEFEMLGYEQPKHVEYIVCKECNSSKPVQKRSIDNLHRYHLRRVKRRT</sequence>
<keyword evidence="5" id="KW-0862">Zinc</keyword>
<reference evidence="9 10" key="1">
    <citation type="submission" date="2015-06" db="EMBL/GenBank/DDBJ databases">
        <title>Talaromyces atroroseus IBT 11181 draft genome.</title>
        <authorList>
            <person name="Rasmussen K.B."/>
            <person name="Rasmussen S."/>
            <person name="Petersen B."/>
            <person name="Sicheritz-Ponten T."/>
            <person name="Mortensen U.H."/>
            <person name="Thrane U."/>
        </authorList>
    </citation>
    <scope>NUCLEOTIDE SEQUENCE [LARGE SCALE GENOMIC DNA]</scope>
    <source>
        <strain evidence="9 10">IBT 11181</strain>
    </source>
</reference>
<dbReference type="CDD" id="cd18793">
    <property type="entry name" value="SF2_C_SNF"/>
    <property type="match status" value="1"/>
</dbReference>
<name>A0A225AXC9_TALAT</name>
<dbReference type="STRING" id="1441469.A0A225AXC9"/>
<dbReference type="Pfam" id="PF00176">
    <property type="entry name" value="SNF2-rel_dom"/>
    <property type="match status" value="1"/>
</dbReference>
<dbReference type="PANTHER" id="PTHR10799">
    <property type="entry name" value="SNF2/RAD54 HELICASE FAMILY"/>
    <property type="match status" value="1"/>
</dbReference>
<evidence type="ECO:0000256" key="5">
    <source>
        <dbReference type="ARBA" id="ARBA00022833"/>
    </source>
</evidence>
<dbReference type="Gene3D" id="3.30.40.10">
    <property type="entry name" value="Zinc/RING finger domain, C3HC4 (zinc finger)"/>
    <property type="match status" value="1"/>
</dbReference>
<evidence type="ECO:0000256" key="4">
    <source>
        <dbReference type="ARBA" id="ARBA00022801"/>
    </source>
</evidence>
<dbReference type="InterPro" id="IPR013083">
    <property type="entry name" value="Znf_RING/FYVE/PHD"/>
</dbReference>
<dbReference type="SMART" id="SM00487">
    <property type="entry name" value="DEXDc"/>
    <property type="match status" value="1"/>
</dbReference>
<dbReference type="CDD" id="cd17919">
    <property type="entry name" value="DEXHc_Snf"/>
    <property type="match status" value="1"/>
</dbReference>
<evidence type="ECO:0000313" key="9">
    <source>
        <dbReference type="EMBL" id="OKL58157.1"/>
    </source>
</evidence>
<evidence type="ECO:0000259" key="7">
    <source>
        <dbReference type="PROSITE" id="PS51192"/>
    </source>
</evidence>
<dbReference type="InterPro" id="IPR001965">
    <property type="entry name" value="Znf_PHD"/>
</dbReference>
<keyword evidence="10" id="KW-1185">Reference proteome</keyword>
<dbReference type="InterPro" id="IPR011011">
    <property type="entry name" value="Znf_FYVE_PHD"/>
</dbReference>
<keyword evidence="6" id="KW-0067">ATP-binding</keyword>
<gene>
    <name evidence="9" type="ORF">UA08_06512</name>
</gene>
<dbReference type="OrthoDB" id="288590at2759"/>
<keyword evidence="4" id="KW-0378">Hydrolase</keyword>
<dbReference type="Proteomes" id="UP000214365">
    <property type="component" value="Unassembled WGS sequence"/>
</dbReference>
<evidence type="ECO:0000256" key="1">
    <source>
        <dbReference type="ARBA" id="ARBA00022723"/>
    </source>
</evidence>
<dbReference type="InterPro" id="IPR014001">
    <property type="entry name" value="Helicase_ATP-bd"/>
</dbReference>
<dbReference type="Gene3D" id="3.40.50.300">
    <property type="entry name" value="P-loop containing nucleotide triphosphate hydrolases"/>
    <property type="match status" value="1"/>
</dbReference>
<dbReference type="SUPFAM" id="SSF57903">
    <property type="entry name" value="FYVE/PHD zinc finger"/>
    <property type="match status" value="1"/>
</dbReference>
<dbReference type="GeneID" id="31006267"/>
<evidence type="ECO:0000256" key="3">
    <source>
        <dbReference type="ARBA" id="ARBA00022771"/>
    </source>
</evidence>
<dbReference type="PROSITE" id="PS51194">
    <property type="entry name" value="HELICASE_CTER"/>
    <property type="match status" value="1"/>
</dbReference>
<dbReference type="SMART" id="SM00490">
    <property type="entry name" value="HELICc"/>
    <property type="match status" value="1"/>
</dbReference>
<dbReference type="GO" id="GO:0016787">
    <property type="term" value="F:hydrolase activity"/>
    <property type="evidence" value="ECO:0007669"/>
    <property type="project" value="UniProtKB-KW"/>
</dbReference>
<keyword evidence="1" id="KW-0479">Metal-binding</keyword>
<dbReference type="Gene3D" id="3.40.50.10810">
    <property type="entry name" value="Tandem AAA-ATPase domain"/>
    <property type="match status" value="1"/>
</dbReference>
<dbReference type="Pfam" id="PF00271">
    <property type="entry name" value="Helicase_C"/>
    <property type="match status" value="1"/>
</dbReference>
<keyword evidence="2" id="KW-0547">Nucleotide-binding</keyword>
<dbReference type="InterPro" id="IPR001650">
    <property type="entry name" value="Helicase_C-like"/>
</dbReference>
<dbReference type="EMBL" id="LFMY01000010">
    <property type="protein sequence ID" value="OKL58157.1"/>
    <property type="molecule type" value="Genomic_DNA"/>
</dbReference>
<dbReference type="InterPro" id="IPR027417">
    <property type="entry name" value="P-loop_NTPase"/>
</dbReference>
<accession>A0A225AXC9</accession>
<dbReference type="RefSeq" id="XP_020118278.1">
    <property type="nucleotide sequence ID" value="XM_020268797.1"/>
</dbReference>
<feature type="domain" description="Helicase ATP-binding" evidence="7">
    <location>
        <begin position="48"/>
        <end position="213"/>
    </location>
</feature>
<dbReference type="InterPro" id="IPR049730">
    <property type="entry name" value="SNF2/RAD54-like_C"/>
</dbReference>
<protein>
    <submittedName>
        <fullName evidence="9">Uncharacterized protein</fullName>
    </submittedName>
</protein>
<organism evidence="9 10">
    <name type="scientific">Talaromyces atroroseus</name>
    <dbReference type="NCBI Taxonomy" id="1441469"/>
    <lineage>
        <taxon>Eukaryota</taxon>
        <taxon>Fungi</taxon>
        <taxon>Dikarya</taxon>
        <taxon>Ascomycota</taxon>
        <taxon>Pezizomycotina</taxon>
        <taxon>Eurotiomycetes</taxon>
        <taxon>Eurotiomycetidae</taxon>
        <taxon>Eurotiales</taxon>
        <taxon>Trichocomaceae</taxon>
        <taxon>Talaromyces</taxon>
        <taxon>Talaromyces sect. Trachyspermi</taxon>
    </lineage>
</organism>
<proteinExistence type="predicted"/>
<dbReference type="SMART" id="SM00249">
    <property type="entry name" value="PHD"/>
    <property type="match status" value="1"/>
</dbReference>
<dbReference type="InterPro" id="IPR038718">
    <property type="entry name" value="SNF2-like_sf"/>
</dbReference>
<dbReference type="InterPro" id="IPR000330">
    <property type="entry name" value="SNF2_N"/>
</dbReference>
<evidence type="ECO:0000313" key="10">
    <source>
        <dbReference type="Proteomes" id="UP000214365"/>
    </source>
</evidence>
<feature type="domain" description="Helicase C-terminal" evidence="8">
    <location>
        <begin position="369"/>
        <end position="528"/>
    </location>
</feature>
<evidence type="ECO:0000259" key="8">
    <source>
        <dbReference type="PROSITE" id="PS51194"/>
    </source>
</evidence>
<comment type="caution">
    <text evidence="9">The sequence shown here is derived from an EMBL/GenBank/DDBJ whole genome shotgun (WGS) entry which is preliminary data.</text>
</comment>
<dbReference type="SUPFAM" id="SSF52540">
    <property type="entry name" value="P-loop containing nucleoside triphosphate hydrolases"/>
    <property type="match status" value="2"/>
</dbReference>
<evidence type="ECO:0000256" key="2">
    <source>
        <dbReference type="ARBA" id="ARBA00022741"/>
    </source>
</evidence>
<evidence type="ECO:0000256" key="6">
    <source>
        <dbReference type="ARBA" id="ARBA00022840"/>
    </source>
</evidence>
<keyword evidence="3" id="KW-0863">Zinc-finger</keyword>
<dbReference type="AlphaFoldDB" id="A0A225AXC9"/>
<dbReference type="GO" id="GO:0005524">
    <property type="term" value="F:ATP binding"/>
    <property type="evidence" value="ECO:0007669"/>
    <property type="project" value="InterPro"/>
</dbReference>
<dbReference type="PROSITE" id="PS51192">
    <property type="entry name" value="HELICASE_ATP_BIND_1"/>
    <property type="match status" value="1"/>
</dbReference>
<dbReference type="GO" id="GO:0008270">
    <property type="term" value="F:zinc ion binding"/>
    <property type="evidence" value="ECO:0007669"/>
    <property type="project" value="UniProtKB-KW"/>
</dbReference>